<dbReference type="GeneID" id="64979717"/>
<sequence length="200" mass="22760">MSVLAGAPSEVTQSDTHYPRDSYDAVAALKILKRWLPAELGLAILHYAGYWLRSRVARQASVRFSESLCHDGSPYLLSEPIKGKRFPVQQIIIDIWSHDQGWSSYPEDHGTYRGSWTWFDLGIQRPLGRGEIAMDLPPLVTNVHASSETRHHQVVYQRHEQLWMGNLQAGDRISIAPRARFPGWVNFTEGASIEIYTDLF</sequence>
<reference evidence="1" key="2">
    <citation type="submission" date="2021-02" db="EMBL/GenBank/DDBJ databases">
        <title>Aspergillus puulaauensis MK2 genome sequence.</title>
        <authorList>
            <person name="Futagami T."/>
            <person name="Mori K."/>
            <person name="Kadooka C."/>
            <person name="Tanaka T."/>
        </authorList>
    </citation>
    <scope>NUCLEOTIDE SEQUENCE</scope>
    <source>
        <strain evidence="1">MK2</strain>
    </source>
</reference>
<dbReference type="OrthoDB" id="195446at2759"/>
<dbReference type="RefSeq" id="XP_041561906.1">
    <property type="nucleotide sequence ID" value="XM_041696258.1"/>
</dbReference>
<protein>
    <submittedName>
        <fullName evidence="1">Uncharacterized protein</fullName>
    </submittedName>
</protein>
<proteinExistence type="predicted"/>
<dbReference type="EMBL" id="AP024450">
    <property type="protein sequence ID" value="BCS29720.1"/>
    <property type="molecule type" value="Genomic_DNA"/>
</dbReference>
<organism evidence="1 2">
    <name type="scientific">Aspergillus puulaauensis</name>
    <dbReference type="NCBI Taxonomy" id="1220207"/>
    <lineage>
        <taxon>Eukaryota</taxon>
        <taxon>Fungi</taxon>
        <taxon>Dikarya</taxon>
        <taxon>Ascomycota</taxon>
        <taxon>Pezizomycotina</taxon>
        <taxon>Eurotiomycetes</taxon>
        <taxon>Eurotiomycetidae</taxon>
        <taxon>Eurotiales</taxon>
        <taxon>Aspergillaceae</taxon>
        <taxon>Aspergillus</taxon>
    </lineage>
</organism>
<name>A0A7R7XXU9_9EURO</name>
<evidence type="ECO:0000313" key="1">
    <source>
        <dbReference type="EMBL" id="BCS29720.1"/>
    </source>
</evidence>
<keyword evidence="2" id="KW-1185">Reference proteome</keyword>
<accession>A0A7R7XXU9</accession>
<dbReference type="AlphaFoldDB" id="A0A7R7XXU9"/>
<gene>
    <name evidence="1" type="ORF">APUU_80023S</name>
</gene>
<dbReference type="KEGG" id="apuu:APUU_80023S"/>
<evidence type="ECO:0000313" key="2">
    <source>
        <dbReference type="Proteomes" id="UP000654913"/>
    </source>
</evidence>
<reference evidence="1" key="1">
    <citation type="submission" date="2021-01" db="EMBL/GenBank/DDBJ databases">
        <authorList>
            <consortium name="Aspergillus puulaauensis MK2 genome sequencing consortium"/>
            <person name="Kazuki M."/>
            <person name="Futagami T."/>
        </authorList>
    </citation>
    <scope>NUCLEOTIDE SEQUENCE</scope>
    <source>
        <strain evidence="1">MK2</strain>
    </source>
</reference>
<dbReference type="Proteomes" id="UP000654913">
    <property type="component" value="Chromosome 8"/>
</dbReference>